<sequence length="94" mass="10822">MTLTRIELHQLSGLRPVDYAVLARLAGAPWLWLPKTELIRGIYVTWSHLGKTLVGLERRGYVERVQAVTSGEVRVKLTDPGWEIWRTLRDLDRA</sequence>
<evidence type="ECO:0000313" key="1">
    <source>
        <dbReference type="EMBL" id="ALG11234.1"/>
    </source>
</evidence>
<keyword evidence="2" id="KW-1185">Reference proteome</keyword>
<evidence type="ECO:0000313" key="2">
    <source>
        <dbReference type="Proteomes" id="UP000063699"/>
    </source>
</evidence>
<dbReference type="Proteomes" id="UP000063699">
    <property type="component" value="Chromosome"/>
</dbReference>
<evidence type="ECO:0008006" key="3">
    <source>
        <dbReference type="Google" id="ProtNLM"/>
    </source>
</evidence>
<reference evidence="1 2" key="1">
    <citation type="submission" date="2015-07" db="EMBL/GenBank/DDBJ databases">
        <title>Genome sequencing of Kibdelosporangium phytohabitans.</title>
        <authorList>
            <person name="Qin S."/>
            <person name="Xing K."/>
        </authorList>
    </citation>
    <scope>NUCLEOTIDE SEQUENCE [LARGE SCALE GENOMIC DNA]</scope>
    <source>
        <strain evidence="1 2">KLBMP1111</strain>
    </source>
</reference>
<dbReference type="InterPro" id="IPR036390">
    <property type="entry name" value="WH_DNA-bd_sf"/>
</dbReference>
<proteinExistence type="predicted"/>
<dbReference type="EMBL" id="CP012752">
    <property type="protein sequence ID" value="ALG11234.1"/>
    <property type="molecule type" value="Genomic_DNA"/>
</dbReference>
<dbReference type="AlphaFoldDB" id="A0A0N9I6C0"/>
<dbReference type="STRING" id="860235.AOZ06_34055"/>
<gene>
    <name evidence="1" type="ORF">AOZ06_34055</name>
</gene>
<protein>
    <recommendedName>
        <fullName evidence="3">MarR family transcriptional regulator</fullName>
    </recommendedName>
</protein>
<name>A0A0N9I6C0_9PSEU</name>
<dbReference type="SUPFAM" id="SSF46785">
    <property type="entry name" value="Winged helix' DNA-binding domain"/>
    <property type="match status" value="1"/>
</dbReference>
<dbReference type="InterPro" id="IPR036388">
    <property type="entry name" value="WH-like_DNA-bd_sf"/>
</dbReference>
<dbReference type="KEGG" id="kphy:AOZ06_34055"/>
<dbReference type="Gene3D" id="1.10.10.10">
    <property type="entry name" value="Winged helix-like DNA-binding domain superfamily/Winged helix DNA-binding domain"/>
    <property type="match status" value="1"/>
</dbReference>
<accession>A0A0N9I6C0</accession>
<organism evidence="1 2">
    <name type="scientific">Kibdelosporangium phytohabitans</name>
    <dbReference type="NCBI Taxonomy" id="860235"/>
    <lineage>
        <taxon>Bacteria</taxon>
        <taxon>Bacillati</taxon>
        <taxon>Actinomycetota</taxon>
        <taxon>Actinomycetes</taxon>
        <taxon>Pseudonocardiales</taxon>
        <taxon>Pseudonocardiaceae</taxon>
        <taxon>Kibdelosporangium</taxon>
    </lineage>
</organism>